<dbReference type="EMBL" id="VSSQ01060200">
    <property type="protein sequence ID" value="MPN13676.1"/>
    <property type="molecule type" value="Genomic_DNA"/>
</dbReference>
<comment type="caution">
    <text evidence="2">The sequence shown here is derived from an EMBL/GenBank/DDBJ whole genome shotgun (WGS) entry which is preliminary data.</text>
</comment>
<evidence type="ECO:0000313" key="2">
    <source>
        <dbReference type="EMBL" id="MPN13676.1"/>
    </source>
</evidence>
<reference evidence="2" key="1">
    <citation type="submission" date="2019-08" db="EMBL/GenBank/DDBJ databases">
        <authorList>
            <person name="Kucharzyk K."/>
            <person name="Murdoch R.W."/>
            <person name="Higgins S."/>
            <person name="Loffler F."/>
        </authorList>
    </citation>
    <scope>NUCLEOTIDE SEQUENCE</scope>
</reference>
<feature type="region of interest" description="Disordered" evidence="1">
    <location>
        <begin position="1"/>
        <end position="33"/>
    </location>
</feature>
<evidence type="ECO:0000256" key="1">
    <source>
        <dbReference type="SAM" id="MobiDB-lite"/>
    </source>
</evidence>
<dbReference type="AlphaFoldDB" id="A0A645FJ65"/>
<accession>A0A645FJ65</accession>
<proteinExistence type="predicted"/>
<name>A0A645FJ65_9ZZZZ</name>
<protein>
    <submittedName>
        <fullName evidence="2">Uncharacterized protein</fullName>
    </submittedName>
</protein>
<organism evidence="2">
    <name type="scientific">bioreactor metagenome</name>
    <dbReference type="NCBI Taxonomy" id="1076179"/>
    <lineage>
        <taxon>unclassified sequences</taxon>
        <taxon>metagenomes</taxon>
        <taxon>ecological metagenomes</taxon>
    </lineage>
</organism>
<gene>
    <name evidence="2" type="ORF">SDC9_160999</name>
</gene>
<feature type="compositionally biased region" description="Basic residues" evidence="1">
    <location>
        <begin position="1"/>
        <end position="18"/>
    </location>
</feature>
<sequence>MGQAHHARAVSRGKRRLLEHRAHADETRSGGVVSRPQRKVAAWPCLRRRAADAAVCGGRRRLHRAGLFRAAAGERTHGFRAGRIPDQHRPRGYVQAASVCRRELRHHRASCVQLLYPRGGAALARMLPRPQARRRAACGARQRHQLYL</sequence>
<feature type="compositionally biased region" description="Basic and acidic residues" evidence="1">
    <location>
        <begin position="19"/>
        <end position="28"/>
    </location>
</feature>